<organism evidence="1 2">
    <name type="scientific">Phascolomyces articulosus</name>
    <dbReference type="NCBI Taxonomy" id="60185"/>
    <lineage>
        <taxon>Eukaryota</taxon>
        <taxon>Fungi</taxon>
        <taxon>Fungi incertae sedis</taxon>
        <taxon>Mucoromycota</taxon>
        <taxon>Mucoromycotina</taxon>
        <taxon>Mucoromycetes</taxon>
        <taxon>Mucorales</taxon>
        <taxon>Lichtheimiaceae</taxon>
        <taxon>Phascolomyces</taxon>
    </lineage>
</organism>
<proteinExistence type="predicted"/>
<reference evidence="1" key="1">
    <citation type="journal article" date="2022" name="IScience">
        <title>Evolution of zygomycete secretomes and the origins of terrestrial fungal ecologies.</title>
        <authorList>
            <person name="Chang Y."/>
            <person name="Wang Y."/>
            <person name="Mondo S."/>
            <person name="Ahrendt S."/>
            <person name="Andreopoulos W."/>
            <person name="Barry K."/>
            <person name="Beard J."/>
            <person name="Benny G.L."/>
            <person name="Blankenship S."/>
            <person name="Bonito G."/>
            <person name="Cuomo C."/>
            <person name="Desiro A."/>
            <person name="Gervers K.A."/>
            <person name="Hundley H."/>
            <person name="Kuo A."/>
            <person name="LaButti K."/>
            <person name="Lang B.F."/>
            <person name="Lipzen A."/>
            <person name="O'Donnell K."/>
            <person name="Pangilinan J."/>
            <person name="Reynolds N."/>
            <person name="Sandor L."/>
            <person name="Smith M.E."/>
            <person name="Tsang A."/>
            <person name="Grigoriev I.V."/>
            <person name="Stajich J.E."/>
            <person name="Spatafora J.W."/>
        </authorList>
    </citation>
    <scope>NUCLEOTIDE SEQUENCE</scope>
    <source>
        <strain evidence="1">RSA 2281</strain>
    </source>
</reference>
<accession>A0AAD5PJI4</accession>
<name>A0AAD5PJI4_9FUNG</name>
<protein>
    <submittedName>
        <fullName evidence="1">Uncharacterized protein</fullName>
    </submittedName>
</protein>
<comment type="caution">
    <text evidence="1">The sequence shown here is derived from an EMBL/GenBank/DDBJ whole genome shotgun (WGS) entry which is preliminary data.</text>
</comment>
<dbReference type="AlphaFoldDB" id="A0AAD5PJI4"/>
<dbReference type="EMBL" id="JAIXMP010000001">
    <property type="protein sequence ID" value="KAI9278790.1"/>
    <property type="molecule type" value="Genomic_DNA"/>
</dbReference>
<keyword evidence="2" id="KW-1185">Reference proteome</keyword>
<sequence>MLPLLMDNANEYVARINRPDLSIHYPTNVSGFYRNMKNILRAVYDIKIIVVYGLFPNPRLPHQVYLSPCENSNWKVALLQRTTRIADYLAEMRGLTYIKVSECKLKRRIYLEKTG</sequence>
<dbReference type="Proteomes" id="UP001209540">
    <property type="component" value="Unassembled WGS sequence"/>
</dbReference>
<gene>
    <name evidence="1" type="ORF">BDA99DRAFT_531527</name>
</gene>
<evidence type="ECO:0000313" key="1">
    <source>
        <dbReference type="EMBL" id="KAI9278790.1"/>
    </source>
</evidence>
<reference evidence="1" key="2">
    <citation type="submission" date="2023-02" db="EMBL/GenBank/DDBJ databases">
        <authorList>
            <consortium name="DOE Joint Genome Institute"/>
            <person name="Mondo S.J."/>
            <person name="Chang Y."/>
            <person name="Wang Y."/>
            <person name="Ahrendt S."/>
            <person name="Andreopoulos W."/>
            <person name="Barry K."/>
            <person name="Beard J."/>
            <person name="Benny G.L."/>
            <person name="Blankenship S."/>
            <person name="Bonito G."/>
            <person name="Cuomo C."/>
            <person name="Desiro A."/>
            <person name="Gervers K.A."/>
            <person name="Hundley H."/>
            <person name="Kuo A."/>
            <person name="LaButti K."/>
            <person name="Lang B.F."/>
            <person name="Lipzen A."/>
            <person name="O'Donnell K."/>
            <person name="Pangilinan J."/>
            <person name="Reynolds N."/>
            <person name="Sandor L."/>
            <person name="Smith M.W."/>
            <person name="Tsang A."/>
            <person name="Grigoriev I.V."/>
            <person name="Stajich J.E."/>
            <person name="Spatafora J.W."/>
        </authorList>
    </citation>
    <scope>NUCLEOTIDE SEQUENCE</scope>
    <source>
        <strain evidence="1">RSA 2281</strain>
    </source>
</reference>
<evidence type="ECO:0000313" key="2">
    <source>
        <dbReference type="Proteomes" id="UP001209540"/>
    </source>
</evidence>